<dbReference type="GO" id="GO:0015648">
    <property type="term" value="F:lipid-linked peptidoglycan transporter activity"/>
    <property type="evidence" value="ECO:0007669"/>
    <property type="project" value="TreeGrafter"/>
</dbReference>
<dbReference type="PANTHER" id="PTHR47019:SF1">
    <property type="entry name" value="LIPID II FLIPPASE MURJ"/>
    <property type="match status" value="1"/>
</dbReference>
<feature type="transmembrane region" description="Helical" evidence="8">
    <location>
        <begin position="301"/>
        <end position="324"/>
    </location>
</feature>
<feature type="transmembrane region" description="Helical" evidence="8">
    <location>
        <begin position="103"/>
        <end position="128"/>
    </location>
</feature>
<evidence type="ECO:0000256" key="1">
    <source>
        <dbReference type="ARBA" id="ARBA00004651"/>
    </source>
</evidence>
<accession>A0A2I1I5D9</accession>
<feature type="transmembrane region" description="Helical" evidence="8">
    <location>
        <begin position="35"/>
        <end position="57"/>
    </location>
</feature>
<keyword evidence="5" id="KW-0573">Peptidoglycan synthesis</keyword>
<feature type="transmembrane region" description="Helical" evidence="8">
    <location>
        <begin position="479"/>
        <end position="502"/>
    </location>
</feature>
<protein>
    <submittedName>
        <fullName evidence="9">Virulence factor MviN</fullName>
    </submittedName>
</protein>
<dbReference type="GO" id="GO:0005886">
    <property type="term" value="C:plasma membrane"/>
    <property type="evidence" value="ECO:0007669"/>
    <property type="project" value="UniProtKB-SubCell"/>
</dbReference>
<feature type="transmembrane region" description="Helical" evidence="8">
    <location>
        <begin position="140"/>
        <end position="161"/>
    </location>
</feature>
<dbReference type="OrthoDB" id="9786339at2"/>
<organism evidence="9 10">
    <name type="scientific">Schaalia turicensis</name>
    <dbReference type="NCBI Taxonomy" id="131111"/>
    <lineage>
        <taxon>Bacteria</taxon>
        <taxon>Bacillati</taxon>
        <taxon>Actinomycetota</taxon>
        <taxon>Actinomycetes</taxon>
        <taxon>Actinomycetales</taxon>
        <taxon>Actinomycetaceae</taxon>
        <taxon>Schaalia</taxon>
    </lineage>
</organism>
<feature type="transmembrane region" description="Helical" evidence="8">
    <location>
        <begin position="384"/>
        <end position="405"/>
    </location>
</feature>
<evidence type="ECO:0000256" key="2">
    <source>
        <dbReference type="ARBA" id="ARBA00022475"/>
    </source>
</evidence>
<feature type="transmembrane region" description="Helical" evidence="8">
    <location>
        <begin position="173"/>
        <end position="193"/>
    </location>
</feature>
<feature type="transmembrane region" description="Helical" evidence="8">
    <location>
        <begin position="417"/>
        <end position="438"/>
    </location>
</feature>
<reference evidence="9 10" key="1">
    <citation type="submission" date="2017-12" db="EMBL/GenBank/DDBJ databases">
        <title>Phylogenetic diversity of female urinary microbiome.</title>
        <authorList>
            <person name="Thomas-White K."/>
            <person name="Wolfe A.J."/>
        </authorList>
    </citation>
    <scope>NUCLEOTIDE SEQUENCE [LARGE SCALE GENOMIC DNA]</scope>
    <source>
        <strain evidence="9 10">UMB0250</strain>
    </source>
</reference>
<keyword evidence="2" id="KW-1003">Cell membrane</keyword>
<feature type="transmembrane region" description="Helical" evidence="8">
    <location>
        <begin position="213"/>
        <end position="233"/>
    </location>
</feature>
<dbReference type="Proteomes" id="UP000234545">
    <property type="component" value="Unassembled WGS sequence"/>
</dbReference>
<comment type="subcellular location">
    <subcellularLocation>
        <location evidence="1">Cell membrane</location>
        <topology evidence="1">Multi-pass membrane protein</topology>
    </subcellularLocation>
</comment>
<feature type="transmembrane region" description="Helical" evidence="8">
    <location>
        <begin position="69"/>
        <end position="91"/>
    </location>
</feature>
<evidence type="ECO:0000256" key="7">
    <source>
        <dbReference type="ARBA" id="ARBA00023136"/>
    </source>
</evidence>
<evidence type="ECO:0000256" key="4">
    <source>
        <dbReference type="ARBA" id="ARBA00022960"/>
    </source>
</evidence>
<proteinExistence type="predicted"/>
<keyword evidence="3 8" id="KW-0812">Transmembrane</keyword>
<dbReference type="GO" id="GO:0008360">
    <property type="term" value="P:regulation of cell shape"/>
    <property type="evidence" value="ECO:0007669"/>
    <property type="project" value="UniProtKB-KW"/>
</dbReference>
<keyword evidence="4" id="KW-0133">Cell shape</keyword>
<keyword evidence="6 8" id="KW-1133">Transmembrane helix</keyword>
<dbReference type="Pfam" id="PF03023">
    <property type="entry name" value="MurJ"/>
    <property type="match status" value="1"/>
</dbReference>
<evidence type="ECO:0000256" key="6">
    <source>
        <dbReference type="ARBA" id="ARBA00022989"/>
    </source>
</evidence>
<evidence type="ECO:0000256" key="5">
    <source>
        <dbReference type="ARBA" id="ARBA00022984"/>
    </source>
</evidence>
<comment type="caution">
    <text evidence="9">The sequence shown here is derived from an EMBL/GenBank/DDBJ whole genome shotgun (WGS) entry which is preliminary data.</text>
</comment>
<dbReference type="InterPro" id="IPR051050">
    <property type="entry name" value="Lipid_II_flippase_MurJ/MviN"/>
</dbReference>
<dbReference type="GO" id="GO:0009252">
    <property type="term" value="P:peptidoglycan biosynthetic process"/>
    <property type="evidence" value="ECO:0007669"/>
    <property type="project" value="UniProtKB-KW"/>
</dbReference>
<gene>
    <name evidence="9" type="ORF">CYJ25_05135</name>
</gene>
<dbReference type="EMBL" id="PKKJ01000004">
    <property type="protein sequence ID" value="PKY66356.1"/>
    <property type="molecule type" value="Genomic_DNA"/>
</dbReference>
<dbReference type="GO" id="GO:0034204">
    <property type="term" value="P:lipid translocation"/>
    <property type="evidence" value="ECO:0007669"/>
    <property type="project" value="TreeGrafter"/>
</dbReference>
<dbReference type="RefSeq" id="WP_101628117.1">
    <property type="nucleotide sequence ID" value="NZ_PKKJ01000004.1"/>
</dbReference>
<evidence type="ECO:0000313" key="9">
    <source>
        <dbReference type="EMBL" id="PKY66356.1"/>
    </source>
</evidence>
<evidence type="ECO:0000256" key="8">
    <source>
        <dbReference type="SAM" id="Phobius"/>
    </source>
</evidence>
<feature type="transmembrane region" description="Helical" evidence="8">
    <location>
        <begin position="345"/>
        <end position="364"/>
    </location>
</feature>
<name>A0A2I1I5D9_9ACTO</name>
<evidence type="ECO:0000256" key="3">
    <source>
        <dbReference type="ARBA" id="ARBA00022692"/>
    </source>
</evidence>
<dbReference type="AlphaFoldDB" id="A0A2I1I5D9"/>
<keyword evidence="7 8" id="KW-0472">Membrane</keyword>
<sequence length="584" mass="62071">MTESNSSVEAPQEPRSRSILRASAIMASGTMVSRILGFVRSAMLLAAIGAAGGGVSAAFQTANTLPNTVFNLLASGVFDAVLVPQIVGALKRKHDGQTYVNRLLTLAGTLLFIVTIVAMIAAPLLVVITAAGYDAQTRTLAILFALLCLPQLFFYGLYNLLGELLNARGVFGPYMWAPVVNNVVGIAGLGAFLFLWGGTEGRINVEDLSATQFWLLGGSATLGVIAQALVLFIPMKRSGVHFKPDFHFRGTSFGSTSKVAGWTFATLGVSQIGVLSTNNLAALADAYAKTHDGVLVGINAYATAFMIFMVPQSLITVSLTTAIFTQMARAVADDDDRSVAASYHLGVQTITSLTLLAAAILMAGSVPMMQMVLYSKTNQEVILAYAWVLVALMPGVASTGMVLMSQRVFFAYEDVKPVFLMGIGPTILQVIVGWGMYAMTGAKWWVVAAALGETSCRIVQGVIAVAWVSRRNSYVDRALLLRSYSAFVVSAVLATLSSFGALKLVGVQTQTSSTLLRFGGASLKLIMVSLVASIVYMVVLRLISPSTSARTITPLLQRLRVPLVLRRILAAPIQPKSTSSTIMD</sequence>
<dbReference type="PRINTS" id="PR01806">
    <property type="entry name" value="VIRFACTRMVIN"/>
</dbReference>
<dbReference type="InterPro" id="IPR004268">
    <property type="entry name" value="MurJ"/>
</dbReference>
<feature type="transmembrane region" description="Helical" evidence="8">
    <location>
        <begin position="522"/>
        <end position="543"/>
    </location>
</feature>
<dbReference type="PANTHER" id="PTHR47019">
    <property type="entry name" value="LIPID II FLIPPASE MURJ"/>
    <property type="match status" value="1"/>
</dbReference>
<evidence type="ECO:0000313" key="10">
    <source>
        <dbReference type="Proteomes" id="UP000234545"/>
    </source>
</evidence>